<dbReference type="GO" id="GO:0005524">
    <property type="term" value="F:ATP binding"/>
    <property type="evidence" value="ECO:0007669"/>
    <property type="project" value="UniProtKB-UniRule"/>
</dbReference>
<dbReference type="GO" id="GO:0004674">
    <property type="term" value="F:protein serine/threonine kinase activity"/>
    <property type="evidence" value="ECO:0007669"/>
    <property type="project" value="UniProtKB-KW"/>
</dbReference>
<evidence type="ECO:0000256" key="5">
    <source>
        <dbReference type="ARBA" id="ARBA00022723"/>
    </source>
</evidence>
<dbReference type="PROSITE" id="PS50011">
    <property type="entry name" value="PROTEIN_KINASE_DOM"/>
    <property type="match status" value="1"/>
</dbReference>
<proteinExistence type="inferred from homology"/>
<accession>A0A8S1HCD7</accession>
<name>A0A8S1HCD7_9PELO</name>
<keyword evidence="5" id="KW-0479">Metal-binding</keyword>
<protein>
    <recommendedName>
        <fullName evidence="18">Membrane-associated tyrosine- and threonine-specific cdc2-inhibitory kinase wee-1.3</fullName>
        <ecNumber evidence="2">2.7.11.1</ecNumber>
    </recommendedName>
</protein>
<comment type="catalytic activity">
    <reaction evidence="17">
        <text>L-seryl-[protein] + ATP = O-phospho-L-seryl-[protein] + ADP + H(+)</text>
        <dbReference type="Rhea" id="RHEA:17989"/>
        <dbReference type="Rhea" id="RHEA-COMP:9863"/>
        <dbReference type="Rhea" id="RHEA-COMP:11604"/>
        <dbReference type="ChEBI" id="CHEBI:15378"/>
        <dbReference type="ChEBI" id="CHEBI:29999"/>
        <dbReference type="ChEBI" id="CHEBI:30616"/>
        <dbReference type="ChEBI" id="CHEBI:83421"/>
        <dbReference type="ChEBI" id="CHEBI:456216"/>
        <dbReference type="EC" id="2.7.11.1"/>
    </reaction>
</comment>
<dbReference type="PROSITE" id="PS00107">
    <property type="entry name" value="PROTEIN_KINASE_ATP"/>
    <property type="match status" value="1"/>
</dbReference>
<dbReference type="GO" id="GO:0005634">
    <property type="term" value="C:nucleus"/>
    <property type="evidence" value="ECO:0007669"/>
    <property type="project" value="TreeGrafter"/>
</dbReference>
<dbReference type="PROSITE" id="PS00108">
    <property type="entry name" value="PROTEIN_KINASE_ST"/>
    <property type="match status" value="1"/>
</dbReference>
<evidence type="ECO:0000256" key="2">
    <source>
        <dbReference type="ARBA" id="ARBA00012513"/>
    </source>
</evidence>
<evidence type="ECO:0000256" key="10">
    <source>
        <dbReference type="ARBA" id="ARBA00022871"/>
    </source>
</evidence>
<evidence type="ECO:0000256" key="19">
    <source>
        <dbReference type="PROSITE-ProRule" id="PRU10141"/>
    </source>
</evidence>
<feature type="compositionally biased region" description="Basic and acidic residues" evidence="20">
    <location>
        <begin position="382"/>
        <end position="399"/>
    </location>
</feature>
<dbReference type="InterPro" id="IPR000719">
    <property type="entry name" value="Prot_kinase_dom"/>
</dbReference>
<dbReference type="InterPro" id="IPR050339">
    <property type="entry name" value="CC_SR_Kinase"/>
</dbReference>
<keyword evidence="11" id="KW-0896">Oogenesis</keyword>
<keyword evidence="10" id="KW-0744">Spermatogenesis</keyword>
<evidence type="ECO:0000256" key="18">
    <source>
        <dbReference type="ARBA" id="ARBA00071413"/>
    </source>
</evidence>
<evidence type="ECO:0000313" key="22">
    <source>
        <dbReference type="EMBL" id="CAD6192845.1"/>
    </source>
</evidence>
<dbReference type="InterPro" id="IPR008271">
    <property type="entry name" value="Ser/Thr_kinase_AS"/>
</dbReference>
<comment type="similarity">
    <text evidence="15">Belongs to the protein kinase superfamily. Ser/Thr protein kinase family. GCN2 subfamily.</text>
</comment>
<evidence type="ECO:0000256" key="16">
    <source>
        <dbReference type="ARBA" id="ARBA00047899"/>
    </source>
</evidence>
<dbReference type="SUPFAM" id="SSF56112">
    <property type="entry name" value="Protein kinase-like (PK-like)"/>
    <property type="match status" value="1"/>
</dbReference>
<evidence type="ECO:0000256" key="9">
    <source>
        <dbReference type="ARBA" id="ARBA00022842"/>
    </source>
</evidence>
<evidence type="ECO:0000256" key="6">
    <source>
        <dbReference type="ARBA" id="ARBA00022741"/>
    </source>
</evidence>
<dbReference type="InterPro" id="IPR011009">
    <property type="entry name" value="Kinase-like_dom_sf"/>
</dbReference>
<dbReference type="Proteomes" id="UP000835052">
    <property type="component" value="Unassembled WGS sequence"/>
</dbReference>
<dbReference type="EC" id="2.7.11.1" evidence="2"/>
<feature type="region of interest" description="Disordered" evidence="20">
    <location>
        <begin position="539"/>
        <end position="574"/>
    </location>
</feature>
<reference evidence="22" key="1">
    <citation type="submission" date="2020-10" db="EMBL/GenBank/DDBJ databases">
        <authorList>
            <person name="Kikuchi T."/>
        </authorList>
    </citation>
    <scope>NUCLEOTIDE SEQUENCE</scope>
    <source>
        <strain evidence="22">NKZ352</strain>
    </source>
</reference>
<keyword evidence="9" id="KW-0460">Magnesium</keyword>
<dbReference type="GO" id="GO:0051321">
    <property type="term" value="P:meiotic cell cycle"/>
    <property type="evidence" value="ECO:0007669"/>
    <property type="project" value="TreeGrafter"/>
</dbReference>
<evidence type="ECO:0000259" key="21">
    <source>
        <dbReference type="PROSITE" id="PS50011"/>
    </source>
</evidence>
<dbReference type="GO" id="GO:0046872">
    <property type="term" value="F:metal ion binding"/>
    <property type="evidence" value="ECO:0007669"/>
    <property type="project" value="UniProtKB-KW"/>
</dbReference>
<keyword evidence="4" id="KW-0808">Transferase</keyword>
<comment type="caution">
    <text evidence="22">The sequence shown here is derived from an EMBL/GenBank/DDBJ whole genome shotgun (WGS) entry which is preliminary data.</text>
</comment>
<evidence type="ECO:0000256" key="14">
    <source>
        <dbReference type="ARBA" id="ARBA00023306"/>
    </source>
</evidence>
<dbReference type="Gene3D" id="1.10.510.10">
    <property type="entry name" value="Transferase(Phosphotransferase) domain 1"/>
    <property type="match status" value="1"/>
</dbReference>
<dbReference type="FunFam" id="1.10.510.10:FF:000315">
    <property type="entry name" value="membrane-associated tyrosine- and threonine-specific cdc2-inhibitory kinase"/>
    <property type="match status" value="1"/>
</dbReference>
<evidence type="ECO:0000256" key="1">
    <source>
        <dbReference type="ARBA" id="ARBA00004395"/>
    </source>
</evidence>
<evidence type="ECO:0000256" key="3">
    <source>
        <dbReference type="ARBA" id="ARBA00022527"/>
    </source>
</evidence>
<feature type="binding site" evidence="19">
    <location>
        <position position="126"/>
    </location>
    <ligand>
        <name>ATP</name>
        <dbReference type="ChEBI" id="CHEBI:30616"/>
    </ligand>
</feature>
<feature type="compositionally biased region" description="Basic and acidic residues" evidence="20">
    <location>
        <begin position="412"/>
        <end position="427"/>
    </location>
</feature>
<dbReference type="GO" id="GO:0048477">
    <property type="term" value="P:oogenesis"/>
    <property type="evidence" value="ECO:0007669"/>
    <property type="project" value="UniProtKB-KW"/>
</dbReference>
<sequence>MKEDLLSQSAEPSFISLSSPKFREVFESPLSTKREKMRTPMQRRTAPRVVKTVPPMRSVYGRSQEFRPMEITLTGTKSLSSPHYNPMIRKTYFQQNFEIIRKIGEGSFGDVFCVRSLEDHRNYAVKVSIEVFRNTTDRAKKLREVENHMRLPKHTNIVEFVKSWEEKGRLYIQTELCERSLLSYCMQNHKISDKTIWKIFVDLLLAVDFLHSNDLIHDDIKPDNIFLTKNFVCKLGDFGLVINLQKDELKNAEEGDSKYLAPEVLNGRPSKASDIFSLGVTMLEAATDMDLPSCGDSWHQIRNGQIPERFFEGIDKDIRYLIEWMLRGEPSARPTTKDLSGEQGGAAARRRQERHSPFSLRLEFYENLKSRRDAIYGSPDFARLDHTPIHTPDSAKDSSRPTSRMSYDYSDDEHYSVNEHQDDHSQRRLFEEPKSLLPGYLIADDGISSYLESNEEHSPPRRIHDAQGDVRIDFDENDALLKMRLRQEKLRRIEFREREAESDDNDNIVAYKAMSCPPVRKVRPLIRMPPPVLDFTMLDSKNDAPDSTTNNNITRRSSRSRRMVCDAGSSADEA</sequence>
<feature type="domain" description="Protein kinase" evidence="21">
    <location>
        <begin position="97"/>
        <end position="358"/>
    </location>
</feature>
<keyword evidence="23" id="KW-1185">Reference proteome</keyword>
<keyword evidence="13" id="KW-0472">Membrane</keyword>
<evidence type="ECO:0000256" key="4">
    <source>
        <dbReference type="ARBA" id="ARBA00022679"/>
    </source>
</evidence>
<dbReference type="Gene3D" id="3.30.200.20">
    <property type="entry name" value="Phosphorylase Kinase, domain 1"/>
    <property type="match status" value="1"/>
</dbReference>
<keyword evidence="12" id="KW-0333">Golgi apparatus</keyword>
<dbReference type="EMBL" id="CAJGYM010000030">
    <property type="protein sequence ID" value="CAD6192845.1"/>
    <property type="molecule type" value="Genomic_DNA"/>
</dbReference>
<keyword evidence="3" id="KW-0723">Serine/threonine-protein kinase</keyword>
<comment type="catalytic activity">
    <reaction evidence="16">
        <text>L-threonyl-[protein] + ATP = O-phospho-L-threonyl-[protein] + ADP + H(+)</text>
        <dbReference type="Rhea" id="RHEA:46608"/>
        <dbReference type="Rhea" id="RHEA-COMP:11060"/>
        <dbReference type="Rhea" id="RHEA-COMP:11605"/>
        <dbReference type="ChEBI" id="CHEBI:15378"/>
        <dbReference type="ChEBI" id="CHEBI:30013"/>
        <dbReference type="ChEBI" id="CHEBI:30616"/>
        <dbReference type="ChEBI" id="CHEBI:61977"/>
        <dbReference type="ChEBI" id="CHEBI:456216"/>
        <dbReference type="EC" id="2.7.11.1"/>
    </reaction>
</comment>
<dbReference type="GO" id="GO:0007283">
    <property type="term" value="P:spermatogenesis"/>
    <property type="evidence" value="ECO:0007669"/>
    <property type="project" value="UniProtKB-KW"/>
</dbReference>
<keyword evidence="14" id="KW-0131">Cell cycle</keyword>
<evidence type="ECO:0000256" key="7">
    <source>
        <dbReference type="ARBA" id="ARBA00022777"/>
    </source>
</evidence>
<feature type="region of interest" description="Disordered" evidence="20">
    <location>
        <begin position="331"/>
        <end position="354"/>
    </location>
</feature>
<evidence type="ECO:0000313" key="23">
    <source>
        <dbReference type="Proteomes" id="UP000835052"/>
    </source>
</evidence>
<dbReference type="PANTHER" id="PTHR11042">
    <property type="entry name" value="EUKARYOTIC TRANSLATION INITIATION FACTOR 2-ALPHA KINASE EIF2-ALPHA KINASE -RELATED"/>
    <property type="match status" value="1"/>
</dbReference>
<gene>
    <name evidence="22" type="ORF">CAUJ_LOCUS8764</name>
</gene>
<keyword evidence="7" id="KW-0418">Kinase</keyword>
<evidence type="ECO:0000256" key="17">
    <source>
        <dbReference type="ARBA" id="ARBA00048679"/>
    </source>
</evidence>
<evidence type="ECO:0000256" key="20">
    <source>
        <dbReference type="SAM" id="MobiDB-lite"/>
    </source>
</evidence>
<dbReference type="AlphaFoldDB" id="A0A8S1HCD7"/>
<evidence type="ECO:0000256" key="11">
    <source>
        <dbReference type="ARBA" id="ARBA00022943"/>
    </source>
</evidence>
<dbReference type="SMART" id="SM00220">
    <property type="entry name" value="S_TKc"/>
    <property type="match status" value="1"/>
</dbReference>
<evidence type="ECO:0000256" key="13">
    <source>
        <dbReference type="ARBA" id="ARBA00023136"/>
    </source>
</evidence>
<organism evidence="22 23">
    <name type="scientific">Caenorhabditis auriculariae</name>
    <dbReference type="NCBI Taxonomy" id="2777116"/>
    <lineage>
        <taxon>Eukaryota</taxon>
        <taxon>Metazoa</taxon>
        <taxon>Ecdysozoa</taxon>
        <taxon>Nematoda</taxon>
        <taxon>Chromadorea</taxon>
        <taxon>Rhabditida</taxon>
        <taxon>Rhabditina</taxon>
        <taxon>Rhabditomorpha</taxon>
        <taxon>Rhabditoidea</taxon>
        <taxon>Rhabditidae</taxon>
        <taxon>Peloderinae</taxon>
        <taxon>Caenorhabditis</taxon>
    </lineage>
</organism>
<dbReference type="GO" id="GO:0000139">
    <property type="term" value="C:Golgi membrane"/>
    <property type="evidence" value="ECO:0007669"/>
    <property type="project" value="UniProtKB-SubCell"/>
</dbReference>
<keyword evidence="8 19" id="KW-0067">ATP-binding</keyword>
<keyword evidence="6 19" id="KW-0547">Nucleotide-binding</keyword>
<keyword evidence="11" id="KW-0221">Differentiation</keyword>
<dbReference type="PANTHER" id="PTHR11042:SF183">
    <property type="entry name" value="MEMBRANE-ASSOCIATED TYROSINE- AND THREONINE-SPECIFIC CDC2-INHIBITORY KINASE"/>
    <property type="match status" value="1"/>
</dbReference>
<dbReference type="GO" id="GO:0110031">
    <property type="term" value="P:negative regulation of G2/MI transition of meiotic cell cycle"/>
    <property type="evidence" value="ECO:0007669"/>
    <property type="project" value="TreeGrafter"/>
</dbReference>
<evidence type="ECO:0000256" key="15">
    <source>
        <dbReference type="ARBA" id="ARBA00037982"/>
    </source>
</evidence>
<dbReference type="Pfam" id="PF00069">
    <property type="entry name" value="Pkinase"/>
    <property type="match status" value="1"/>
</dbReference>
<evidence type="ECO:0000256" key="12">
    <source>
        <dbReference type="ARBA" id="ARBA00023034"/>
    </source>
</evidence>
<evidence type="ECO:0000256" key="8">
    <source>
        <dbReference type="ARBA" id="ARBA00022840"/>
    </source>
</evidence>
<comment type="subcellular location">
    <subcellularLocation>
        <location evidence="1">Golgi apparatus membrane</location>
        <topology evidence="1">Peripheral membrane protein</topology>
    </subcellularLocation>
</comment>
<feature type="region of interest" description="Disordered" evidence="20">
    <location>
        <begin position="379"/>
        <end position="427"/>
    </location>
</feature>
<dbReference type="OrthoDB" id="5337378at2759"/>
<dbReference type="InterPro" id="IPR017441">
    <property type="entry name" value="Protein_kinase_ATP_BS"/>
</dbReference>